<gene>
    <name evidence="2" type="ORF">BSAL_52485</name>
</gene>
<dbReference type="VEuPathDB" id="TriTrypDB:BSAL_52485"/>
<dbReference type="AlphaFoldDB" id="A0A0S4IN77"/>
<name>A0A0S4IN77_BODSA</name>
<evidence type="ECO:0000313" key="3">
    <source>
        <dbReference type="Proteomes" id="UP000051952"/>
    </source>
</evidence>
<feature type="non-terminal residue" evidence="2">
    <location>
        <position position="253"/>
    </location>
</feature>
<protein>
    <submittedName>
        <fullName evidence="2">Uncharacterized protein</fullName>
    </submittedName>
</protein>
<organism evidence="2 3">
    <name type="scientific">Bodo saltans</name>
    <name type="common">Flagellated protozoan</name>
    <dbReference type="NCBI Taxonomy" id="75058"/>
    <lineage>
        <taxon>Eukaryota</taxon>
        <taxon>Discoba</taxon>
        <taxon>Euglenozoa</taxon>
        <taxon>Kinetoplastea</taxon>
        <taxon>Metakinetoplastina</taxon>
        <taxon>Eubodonida</taxon>
        <taxon>Bodonidae</taxon>
        <taxon>Bodo</taxon>
    </lineage>
</organism>
<keyword evidence="3" id="KW-1185">Reference proteome</keyword>
<sequence length="253" mass="27915">MEISAREALAELHRAVQRTCQRSFRWAASTQDEHLPFVNNMKLSLLRRLIALLRRMAHHNMTTSSSGPSHRSGSQHHHHATAKVILASISHPSALDDIEEFTTIVRNALVDVLQSDREITEVVINLSQDHVTLEELVRGARVVNPNSPAVTSAHHHCHVAHFEFDLHDDDDEGEHNVRQLDTSTPEATVLPCSSRYGPIPAPASTAAAASFTVRSVLTTTSPSSSHTSGISVSHTIVLLPPESNYPQQQQQRQ</sequence>
<accession>A0A0S4IN77</accession>
<dbReference type="Proteomes" id="UP000051952">
    <property type="component" value="Unassembled WGS sequence"/>
</dbReference>
<feature type="region of interest" description="Disordered" evidence="1">
    <location>
        <begin position="61"/>
        <end position="80"/>
    </location>
</feature>
<reference evidence="3" key="1">
    <citation type="submission" date="2015-09" db="EMBL/GenBank/DDBJ databases">
        <authorList>
            <consortium name="Pathogen Informatics"/>
        </authorList>
    </citation>
    <scope>NUCLEOTIDE SEQUENCE [LARGE SCALE GENOMIC DNA]</scope>
    <source>
        <strain evidence="3">Lake Konstanz</strain>
    </source>
</reference>
<dbReference type="EMBL" id="CYKH01000083">
    <property type="protein sequence ID" value="CUE70560.1"/>
    <property type="molecule type" value="Genomic_DNA"/>
</dbReference>
<proteinExistence type="predicted"/>
<evidence type="ECO:0000256" key="1">
    <source>
        <dbReference type="SAM" id="MobiDB-lite"/>
    </source>
</evidence>
<evidence type="ECO:0000313" key="2">
    <source>
        <dbReference type="EMBL" id="CUE70560.1"/>
    </source>
</evidence>